<sequence length="119" mass="13490">MGRPKGPDLQGEGTYKASSLKMLFLFTGLERTESIAELNRKFVTSKGNDDSNGKVFSVLVFCSQCVASEDNVRRARNNAEGLPRESQEYWEYWKSQGHNYRILNPEYSQPESLLHAAPD</sequence>
<dbReference type="Proteomes" id="UP000274131">
    <property type="component" value="Unassembled WGS sequence"/>
</dbReference>
<protein>
    <submittedName>
        <fullName evidence="3">AIG1-type G domain-containing protein</fullName>
    </submittedName>
</protein>
<dbReference type="AlphaFoldDB" id="A0A0N4V5R8"/>
<reference evidence="1 2" key="2">
    <citation type="submission" date="2018-10" db="EMBL/GenBank/DDBJ databases">
        <authorList>
            <consortium name="Pathogen Informatics"/>
        </authorList>
    </citation>
    <scope>NUCLEOTIDE SEQUENCE [LARGE SCALE GENOMIC DNA]</scope>
</reference>
<proteinExistence type="predicted"/>
<gene>
    <name evidence="1" type="ORF">EVEC_LOCUS5195</name>
</gene>
<dbReference type="WBParaSite" id="EVEC_0000558401-mRNA-1">
    <property type="protein sequence ID" value="EVEC_0000558401-mRNA-1"/>
    <property type="gene ID" value="EVEC_0000558401"/>
</dbReference>
<dbReference type="EMBL" id="UXUI01008084">
    <property type="protein sequence ID" value="VDD90444.1"/>
    <property type="molecule type" value="Genomic_DNA"/>
</dbReference>
<accession>A0A0N4V5R8</accession>
<keyword evidence="2" id="KW-1185">Reference proteome</keyword>
<evidence type="ECO:0000313" key="2">
    <source>
        <dbReference type="Proteomes" id="UP000274131"/>
    </source>
</evidence>
<evidence type="ECO:0000313" key="1">
    <source>
        <dbReference type="EMBL" id="VDD90444.1"/>
    </source>
</evidence>
<name>A0A0N4V5R8_ENTVE</name>
<reference evidence="3" key="1">
    <citation type="submission" date="2017-02" db="UniProtKB">
        <authorList>
            <consortium name="WormBaseParasite"/>
        </authorList>
    </citation>
    <scope>IDENTIFICATION</scope>
</reference>
<organism evidence="3">
    <name type="scientific">Enterobius vermicularis</name>
    <name type="common">Human pinworm</name>
    <dbReference type="NCBI Taxonomy" id="51028"/>
    <lineage>
        <taxon>Eukaryota</taxon>
        <taxon>Metazoa</taxon>
        <taxon>Ecdysozoa</taxon>
        <taxon>Nematoda</taxon>
        <taxon>Chromadorea</taxon>
        <taxon>Rhabditida</taxon>
        <taxon>Spirurina</taxon>
        <taxon>Oxyuridomorpha</taxon>
        <taxon>Oxyuroidea</taxon>
        <taxon>Oxyuridae</taxon>
        <taxon>Enterobius</taxon>
    </lineage>
</organism>
<evidence type="ECO:0000313" key="3">
    <source>
        <dbReference type="WBParaSite" id="EVEC_0000558401-mRNA-1"/>
    </source>
</evidence>